<comment type="caution">
    <text evidence="1">The sequence shown here is derived from an EMBL/GenBank/DDBJ whole genome shotgun (WGS) entry which is preliminary data.</text>
</comment>
<evidence type="ECO:0000313" key="2">
    <source>
        <dbReference type="Proteomes" id="UP001054945"/>
    </source>
</evidence>
<gene>
    <name evidence="1" type="ORF">CEXT_497341</name>
</gene>
<dbReference type="EMBL" id="BPLR01020656">
    <property type="protein sequence ID" value="GIX81160.1"/>
    <property type="molecule type" value="Genomic_DNA"/>
</dbReference>
<reference evidence="1 2" key="1">
    <citation type="submission" date="2021-06" db="EMBL/GenBank/DDBJ databases">
        <title>Caerostris extrusa draft genome.</title>
        <authorList>
            <person name="Kono N."/>
            <person name="Arakawa K."/>
        </authorList>
    </citation>
    <scope>NUCLEOTIDE SEQUENCE [LARGE SCALE GENOMIC DNA]</scope>
</reference>
<proteinExistence type="predicted"/>
<evidence type="ECO:0000313" key="1">
    <source>
        <dbReference type="EMBL" id="GIX81160.1"/>
    </source>
</evidence>
<dbReference type="Proteomes" id="UP001054945">
    <property type="component" value="Unassembled WGS sequence"/>
</dbReference>
<organism evidence="1 2">
    <name type="scientific">Caerostris extrusa</name>
    <name type="common">Bark spider</name>
    <name type="synonym">Caerostris bankana</name>
    <dbReference type="NCBI Taxonomy" id="172846"/>
    <lineage>
        <taxon>Eukaryota</taxon>
        <taxon>Metazoa</taxon>
        <taxon>Ecdysozoa</taxon>
        <taxon>Arthropoda</taxon>
        <taxon>Chelicerata</taxon>
        <taxon>Arachnida</taxon>
        <taxon>Araneae</taxon>
        <taxon>Araneomorphae</taxon>
        <taxon>Entelegynae</taxon>
        <taxon>Araneoidea</taxon>
        <taxon>Araneidae</taxon>
        <taxon>Caerostris</taxon>
    </lineage>
</organism>
<accession>A0AAV4N8L0</accession>
<protein>
    <submittedName>
        <fullName evidence="1">Uncharacterized protein</fullName>
    </submittedName>
</protein>
<name>A0AAV4N8L0_CAEEX</name>
<sequence>MKLFDPQHLEGLLEYEVILFNAPINPPTLEHQEFNTFRKRLFLQPSAHCPHLRLIPDTKMTLRPPTKCPLKITLLLIRRALQCCCNGALFLLEWQSPLP</sequence>
<keyword evidence="2" id="KW-1185">Reference proteome</keyword>
<dbReference type="AlphaFoldDB" id="A0AAV4N8L0"/>